<keyword evidence="4" id="KW-1185">Reference proteome</keyword>
<dbReference type="PANTHER" id="PTHR37507">
    <property type="entry name" value="SPORULATION PROTEIN YDCC"/>
    <property type="match status" value="1"/>
</dbReference>
<dbReference type="InterPro" id="IPR029046">
    <property type="entry name" value="LolA/LolB/LppX"/>
</dbReference>
<dbReference type="RefSeq" id="WP_204607230.1">
    <property type="nucleotide sequence ID" value="NZ_BAAAJX010000011.1"/>
</dbReference>
<keyword evidence="3" id="KW-0449">Lipoprotein</keyword>
<name>A0ABN1ZE22_9MICO</name>
<dbReference type="InterPro" id="IPR052944">
    <property type="entry name" value="Sporulation_related"/>
</dbReference>
<evidence type="ECO:0000256" key="1">
    <source>
        <dbReference type="SAM" id="MobiDB-lite"/>
    </source>
</evidence>
<dbReference type="PANTHER" id="PTHR37507:SF2">
    <property type="entry name" value="SPORULATION PROTEIN YDCC"/>
    <property type="match status" value="1"/>
</dbReference>
<feature type="chain" id="PRO_5046064969" evidence="2">
    <location>
        <begin position="29"/>
        <end position="355"/>
    </location>
</feature>
<evidence type="ECO:0000256" key="2">
    <source>
        <dbReference type="SAM" id="SignalP"/>
    </source>
</evidence>
<feature type="region of interest" description="Disordered" evidence="1">
    <location>
        <begin position="136"/>
        <end position="157"/>
    </location>
</feature>
<gene>
    <name evidence="3" type="ORF">GCM10009627_23030</name>
</gene>
<accession>A0ABN1ZE22</accession>
<dbReference type="SUPFAM" id="SSF89392">
    <property type="entry name" value="Prokaryotic lipoproteins and lipoprotein localization factors"/>
    <property type="match status" value="1"/>
</dbReference>
<reference evidence="3 4" key="1">
    <citation type="journal article" date="2019" name="Int. J. Syst. Evol. Microbiol.">
        <title>The Global Catalogue of Microorganisms (GCM) 10K type strain sequencing project: providing services to taxonomists for standard genome sequencing and annotation.</title>
        <authorList>
            <consortium name="The Broad Institute Genomics Platform"/>
            <consortium name="The Broad Institute Genome Sequencing Center for Infectious Disease"/>
            <person name="Wu L."/>
            <person name="Ma J."/>
        </authorList>
    </citation>
    <scope>NUCLEOTIDE SEQUENCE [LARGE SCALE GENOMIC DNA]</scope>
    <source>
        <strain evidence="3 4">JCM 12140</strain>
    </source>
</reference>
<comment type="caution">
    <text evidence="3">The sequence shown here is derived from an EMBL/GenBank/DDBJ whole genome shotgun (WGS) entry which is preliminary data.</text>
</comment>
<feature type="signal peptide" evidence="2">
    <location>
        <begin position="1"/>
        <end position="28"/>
    </location>
</feature>
<dbReference type="Gene3D" id="2.50.20.10">
    <property type="entry name" value="Lipoprotein localisation LolA/LolB/LppX"/>
    <property type="match status" value="1"/>
</dbReference>
<feature type="region of interest" description="Disordered" evidence="1">
    <location>
        <begin position="254"/>
        <end position="285"/>
    </location>
</feature>
<evidence type="ECO:0000313" key="3">
    <source>
        <dbReference type="EMBL" id="GAA1493957.1"/>
    </source>
</evidence>
<protein>
    <submittedName>
        <fullName evidence="3">Outer membrane lipoprotein carrier protein LolA</fullName>
    </submittedName>
</protein>
<sequence length="355" mass="35512">MKKSVWLPALIAPVVVAGVVAAPVIAQAASTPIAGDHPTAAAVIASIAKSSDARYSGKLAQTSDLGLPELPTGAGGSSLEGDASDALSLLTASHTARVYVDGASKQRVQVTEQLAEQDLIRNGSTVWTWDSKARTATKTTLPSRGAQAPGSGTTTPSDVAEQAIDAITPTTTVSKPVATSVAGHDAWLLTLTPKSSDTLVGRVQLAVDQQTGLPLRASVTAAGTTDPAFQVGFTSLDYGAPAARLFDFTPPTGADVSTKDLSDATPGSGARHHGSGSAERPTVSGTGWDTVVALPAGSADQAGLGSDASGLLDQLTTAVAGGRAVQTSLVSVYLTDDGRVLAGAVPVSTLVAAAK</sequence>
<proteinExistence type="predicted"/>
<organism evidence="3 4">
    <name type="scientific">Curtobacterium herbarum</name>
    <dbReference type="NCBI Taxonomy" id="150122"/>
    <lineage>
        <taxon>Bacteria</taxon>
        <taxon>Bacillati</taxon>
        <taxon>Actinomycetota</taxon>
        <taxon>Actinomycetes</taxon>
        <taxon>Micrococcales</taxon>
        <taxon>Microbacteriaceae</taxon>
        <taxon>Curtobacterium</taxon>
    </lineage>
</organism>
<keyword evidence="2" id="KW-0732">Signal</keyword>
<dbReference type="Proteomes" id="UP001501742">
    <property type="component" value="Unassembled WGS sequence"/>
</dbReference>
<evidence type="ECO:0000313" key="4">
    <source>
        <dbReference type="Proteomes" id="UP001501742"/>
    </source>
</evidence>
<dbReference type="EMBL" id="BAAAJX010000011">
    <property type="protein sequence ID" value="GAA1493957.1"/>
    <property type="molecule type" value="Genomic_DNA"/>
</dbReference>